<feature type="region of interest" description="Disordered" evidence="1">
    <location>
        <begin position="23"/>
        <end position="70"/>
    </location>
</feature>
<proteinExistence type="predicted"/>
<dbReference type="EMBL" id="JAVRRA010000836">
    <property type="protein sequence ID" value="KAK5283943.1"/>
    <property type="molecule type" value="Genomic_DNA"/>
</dbReference>
<protein>
    <recommendedName>
        <fullName evidence="4">Glyceraldehyde-3-phosphate dehydrogenase</fullName>
    </recommendedName>
</protein>
<evidence type="ECO:0000256" key="1">
    <source>
        <dbReference type="SAM" id="MobiDB-lite"/>
    </source>
</evidence>
<organism evidence="2 3">
    <name type="scientific">Cryomyces antarcticus</name>
    <dbReference type="NCBI Taxonomy" id="329879"/>
    <lineage>
        <taxon>Eukaryota</taxon>
        <taxon>Fungi</taxon>
        <taxon>Dikarya</taxon>
        <taxon>Ascomycota</taxon>
        <taxon>Pezizomycotina</taxon>
        <taxon>Dothideomycetes</taxon>
        <taxon>Dothideomycetes incertae sedis</taxon>
        <taxon>Cryomyces</taxon>
    </lineage>
</organism>
<feature type="compositionally biased region" description="Basic and acidic residues" evidence="1">
    <location>
        <begin position="30"/>
        <end position="39"/>
    </location>
</feature>
<sequence length="70" mass="8140">THGPPRALQQSRLRLFQPHCLSRPQHRLRGHEGLTEKPRLGRLRAHHARPVDQDRGRHQRQLDLPGHGCL</sequence>
<evidence type="ECO:0008006" key="4">
    <source>
        <dbReference type="Google" id="ProtNLM"/>
    </source>
</evidence>
<accession>A0ABR0M5J4</accession>
<name>A0ABR0M5J4_9PEZI</name>
<reference evidence="2 3" key="1">
    <citation type="submission" date="2023-08" db="EMBL/GenBank/DDBJ databases">
        <title>Black Yeasts Isolated from many extreme environments.</title>
        <authorList>
            <person name="Coleine C."/>
            <person name="Stajich J.E."/>
            <person name="Selbmann L."/>
        </authorList>
    </citation>
    <scope>NUCLEOTIDE SEQUENCE [LARGE SCALE GENOMIC DNA]</scope>
    <source>
        <strain evidence="2 3">CCFEE 536</strain>
    </source>
</reference>
<evidence type="ECO:0000313" key="3">
    <source>
        <dbReference type="Proteomes" id="UP001357485"/>
    </source>
</evidence>
<feature type="non-terminal residue" evidence="2">
    <location>
        <position position="1"/>
    </location>
</feature>
<evidence type="ECO:0000313" key="2">
    <source>
        <dbReference type="EMBL" id="KAK5283943.1"/>
    </source>
</evidence>
<feature type="non-terminal residue" evidence="2">
    <location>
        <position position="70"/>
    </location>
</feature>
<dbReference type="Proteomes" id="UP001357485">
    <property type="component" value="Unassembled WGS sequence"/>
</dbReference>
<keyword evidence="3" id="KW-1185">Reference proteome</keyword>
<comment type="caution">
    <text evidence="2">The sequence shown here is derived from an EMBL/GenBank/DDBJ whole genome shotgun (WGS) entry which is preliminary data.</text>
</comment>
<gene>
    <name evidence="2" type="ORF">LTR16_005307</name>
</gene>